<protein>
    <submittedName>
        <fullName evidence="2">Divergent AAA domain protein</fullName>
    </submittedName>
</protein>
<dbReference type="OrthoDB" id="258364at2"/>
<dbReference type="InterPro" id="IPR038475">
    <property type="entry name" value="RecG_C_sf"/>
</dbReference>
<sequence length="382" mass="42565">MDTEELKKIIRRGEDTKHQFKENINNETSLAAEIAAFANTLGGLLLIGVSDTGEIKGLSSSDVNRIGRMVSNACSQGLRPAVNPITENIECENGFVIAAQIEEGISKPYTDKDGVIWVKSGPDKRKATSREEIQRMFQSSSLIHGDEVLIKSMDSKHIDKEAFAEFMEKEFDIAPEAENLERSLENLNLMRDGSLNLAGALLFGKRPHIQLPAFIVKCVCYPGKEISANNYIESKDIKGTIPQMFEGVTAFLLRNIRWIQNGKDINSIGDPEIPRIALVELVVNALIHRDYFISAPVRIFIFSDRVEIISPGHLPNNLTVENIKNGNSNIRNPILASFAAKLLPYRGLGSGIRRSLKAYPGIQFEDDRDGNLFKCQLIRKQI</sequence>
<dbReference type="EMBL" id="CP019633">
    <property type="protein sequence ID" value="AQQ09977.1"/>
    <property type="molecule type" value="Genomic_DNA"/>
</dbReference>
<dbReference type="Gene3D" id="3.30.950.30">
    <property type="entry name" value="Schlafen, AAA domain"/>
    <property type="match status" value="1"/>
</dbReference>
<dbReference type="Proteomes" id="UP000188273">
    <property type="component" value="Chromosome"/>
</dbReference>
<dbReference type="RefSeq" id="WP_077541921.1">
    <property type="nucleotide sequence ID" value="NZ_CP019633.1"/>
</dbReference>
<dbReference type="PANTHER" id="PTHR30595">
    <property type="entry name" value="GLPR-RELATED TRANSCRIPTIONAL REPRESSOR"/>
    <property type="match status" value="1"/>
</dbReference>
<gene>
    <name evidence="2" type="ORF">L21SP3_01798</name>
</gene>
<dbReference type="KEGG" id="pbu:L21SP3_01798"/>
<dbReference type="InterPro" id="IPR007421">
    <property type="entry name" value="Schlafen_AlbA_2_dom"/>
</dbReference>
<dbReference type="Pfam" id="PF04326">
    <property type="entry name" value="SLFN_AlbA_2"/>
    <property type="match status" value="1"/>
</dbReference>
<dbReference type="STRING" id="1940790.L21SP3_01798"/>
<organism evidence="2 3">
    <name type="scientific">Sedimentisphaera cyanobacteriorum</name>
    <dbReference type="NCBI Taxonomy" id="1940790"/>
    <lineage>
        <taxon>Bacteria</taxon>
        <taxon>Pseudomonadati</taxon>
        <taxon>Planctomycetota</taxon>
        <taxon>Phycisphaerae</taxon>
        <taxon>Sedimentisphaerales</taxon>
        <taxon>Sedimentisphaeraceae</taxon>
        <taxon>Sedimentisphaera</taxon>
    </lineage>
</organism>
<keyword evidence="3" id="KW-1185">Reference proteome</keyword>
<dbReference type="AlphaFoldDB" id="A0A1Q2HR97"/>
<reference evidence="3" key="1">
    <citation type="submission" date="2017-02" db="EMBL/GenBank/DDBJ databases">
        <title>Comparative genomics and description of representatives of a novel lineage of planctomycetes thriving in anoxic sediments.</title>
        <authorList>
            <person name="Spring S."/>
            <person name="Bunk B."/>
            <person name="Sproer C."/>
            <person name="Klenk H.-P."/>
        </authorList>
    </citation>
    <scope>NUCLEOTIDE SEQUENCE [LARGE SCALE GENOMIC DNA]</scope>
    <source>
        <strain evidence="3">L21-RPul-D3</strain>
    </source>
</reference>
<dbReference type="Gene3D" id="3.30.565.60">
    <property type="match status" value="1"/>
</dbReference>
<name>A0A1Q2HR97_9BACT</name>
<evidence type="ECO:0000313" key="2">
    <source>
        <dbReference type="EMBL" id="AQQ09977.1"/>
    </source>
</evidence>
<feature type="domain" description="Schlafen AlbA-2" evidence="1">
    <location>
        <begin position="14"/>
        <end position="127"/>
    </location>
</feature>
<dbReference type="Pfam" id="PF13749">
    <property type="entry name" value="HATPase_c_4"/>
    <property type="match status" value="1"/>
</dbReference>
<dbReference type="InterPro" id="IPR038461">
    <property type="entry name" value="Schlafen_AlbA_2_dom_sf"/>
</dbReference>
<proteinExistence type="predicted"/>
<evidence type="ECO:0000259" key="1">
    <source>
        <dbReference type="Pfam" id="PF04326"/>
    </source>
</evidence>
<dbReference type="PANTHER" id="PTHR30595:SF6">
    <property type="entry name" value="SCHLAFEN ALBA-2 DOMAIN-CONTAINING PROTEIN"/>
    <property type="match status" value="1"/>
</dbReference>
<accession>A0A1Q2HR97</accession>
<evidence type="ECO:0000313" key="3">
    <source>
        <dbReference type="Proteomes" id="UP000188273"/>
    </source>
</evidence>